<sequence length="829" mass="91182">MLFDVADTSREVDLSKLISFSMSFQPLQLLLQSILKRVQQAETDNEQQDDEIAQLKKAVEDLRKQDAEREAQQQELLRQLEELRKMRDAEERGEEEGYFSQGEAPPTDLRPLWDEINRLKALIGEVQRPGRRPTIEQLYRARKRQGSATSLPIIQRPKSVVSSMQGMGALEEVESHVGDAILDRAKERLVMEETVPPVALLPEESAATGELVEPPRRSEEKKQQERDRPTSGQELRKYGEEEKQRQQQSDEQKPSLQLSEGKGAGGDLPAPFLSGSGVEQPFPTRSESPFALERSGPSSSGGAGPVFSSSSFVTPSKEQLPVVGASSSIYNHLVQDSADIGYLNRVVAEMLNEMKVIHADVDLMRTVRGSAEDEERPTTTDPNEARERANLQRRVELLEDAVRSLQKGAGAPDAGTGAAHVPKDPRWDSLPDDVKALKGSMNALEQALERTNNKLAGMLGAVSTEGGDTGVSPAQLGALSAAVDMLEKQLADLQRLDLRNYDNDLEALRRDVEKLQRDTAALQKTCALLDENKEDKGIRRPSSVVPAKEETEEVALPLPAAVKDTGDDAAALNDLRRRADDLLSRMARAEANVIDLDEHKADVAAVQRLADELKQLRQLLELGAGTRGDDDATSSAATLKGELVEQLQKQIAEHVQNFNQVRDGTTNELDALRDYVEQIDHRKADAMLVANKAERDYVENALERLMREVEQVLNATNAGLIDTLDKSLNVLRDLLDGKATKQDMDRLRRIVSEDHIGGGVPDALAGFRGFRCLGCNRPVETMRPRVMGSRLQPFVNRLPQNHPGENTPARIQQGSSGATDGASTVAGGS</sequence>
<feature type="coiled-coil region" evidence="1">
    <location>
        <begin position="434"/>
        <end position="532"/>
    </location>
</feature>
<accession>A0A422MVG1</accession>
<evidence type="ECO:0000313" key="4">
    <source>
        <dbReference type="Proteomes" id="UP000283634"/>
    </source>
</evidence>
<feature type="compositionally biased region" description="Polar residues" evidence="2">
    <location>
        <begin position="809"/>
        <end position="822"/>
    </location>
</feature>
<feature type="coiled-coil region" evidence="1">
    <location>
        <begin position="572"/>
        <end position="616"/>
    </location>
</feature>
<feature type="region of interest" description="Disordered" evidence="2">
    <location>
        <begin position="88"/>
        <end position="110"/>
    </location>
</feature>
<feature type="compositionally biased region" description="Low complexity" evidence="2">
    <location>
        <begin position="408"/>
        <end position="419"/>
    </location>
</feature>
<feature type="region of interest" description="Disordered" evidence="2">
    <location>
        <begin position="196"/>
        <end position="312"/>
    </location>
</feature>
<dbReference type="RefSeq" id="XP_029233996.1">
    <property type="nucleotide sequence ID" value="XM_029386129.1"/>
</dbReference>
<dbReference type="OMA" id="IERLDHC"/>
<keyword evidence="1" id="KW-0175">Coiled coil</keyword>
<proteinExistence type="predicted"/>
<feature type="region of interest" description="Disordered" evidence="2">
    <location>
        <begin position="406"/>
        <end position="427"/>
    </location>
</feature>
<dbReference type="PANTHER" id="PTHR45615">
    <property type="entry name" value="MYOSIN HEAVY CHAIN, NON-MUSCLE"/>
    <property type="match status" value="1"/>
</dbReference>
<gene>
    <name evidence="3" type="ORF">TraAM80_09448</name>
</gene>
<dbReference type="AlphaFoldDB" id="A0A422MVG1"/>
<evidence type="ECO:0000256" key="2">
    <source>
        <dbReference type="SAM" id="MobiDB-lite"/>
    </source>
</evidence>
<evidence type="ECO:0000256" key="1">
    <source>
        <dbReference type="SAM" id="Coils"/>
    </source>
</evidence>
<dbReference type="Proteomes" id="UP000283634">
    <property type="component" value="Unassembled WGS sequence"/>
</dbReference>
<evidence type="ECO:0000313" key="3">
    <source>
        <dbReference type="EMBL" id="RNE97176.1"/>
    </source>
</evidence>
<dbReference type="GeneID" id="40333381"/>
<reference evidence="3 4" key="1">
    <citation type="journal article" date="2018" name="BMC Genomics">
        <title>Genomic comparison of Trypanosoma conorhini and Trypanosoma rangeli to Trypanosoma cruzi strains of high and low virulence.</title>
        <authorList>
            <person name="Bradwell K.R."/>
            <person name="Koparde V.N."/>
            <person name="Matveyev A.V."/>
            <person name="Serrano M.G."/>
            <person name="Alves J.M."/>
            <person name="Parikh H."/>
            <person name="Huang B."/>
            <person name="Lee V."/>
            <person name="Espinosa-Alvarez O."/>
            <person name="Ortiz P.A."/>
            <person name="Costa-Martins A.G."/>
            <person name="Teixeira M.M."/>
            <person name="Buck G.A."/>
        </authorList>
    </citation>
    <scope>NUCLEOTIDE SEQUENCE [LARGE SCALE GENOMIC DNA]</scope>
    <source>
        <strain evidence="3 4">AM80</strain>
    </source>
</reference>
<dbReference type="EMBL" id="MKGL01000592">
    <property type="protein sequence ID" value="RNE97176.1"/>
    <property type="molecule type" value="Genomic_DNA"/>
</dbReference>
<keyword evidence="4" id="KW-1185">Reference proteome</keyword>
<feature type="compositionally biased region" description="Basic and acidic residues" evidence="2">
    <location>
        <begin position="213"/>
        <end position="253"/>
    </location>
</feature>
<dbReference type="PANTHER" id="PTHR45615:SF80">
    <property type="entry name" value="GRIP DOMAIN-CONTAINING PROTEIN"/>
    <property type="match status" value="1"/>
</dbReference>
<protein>
    <submittedName>
        <fullName evidence="3">Uncharacterized protein</fullName>
    </submittedName>
</protein>
<comment type="caution">
    <text evidence="3">The sequence shown here is derived from an EMBL/GenBank/DDBJ whole genome shotgun (WGS) entry which is preliminary data.</text>
</comment>
<name>A0A422MVG1_TRYRA</name>
<dbReference type="OrthoDB" id="273407at2759"/>
<feature type="region of interest" description="Disordered" evidence="2">
    <location>
        <begin position="795"/>
        <end position="829"/>
    </location>
</feature>
<organism evidence="3 4">
    <name type="scientific">Trypanosoma rangeli</name>
    <dbReference type="NCBI Taxonomy" id="5698"/>
    <lineage>
        <taxon>Eukaryota</taxon>
        <taxon>Discoba</taxon>
        <taxon>Euglenozoa</taxon>
        <taxon>Kinetoplastea</taxon>
        <taxon>Metakinetoplastina</taxon>
        <taxon>Trypanosomatida</taxon>
        <taxon>Trypanosomatidae</taxon>
        <taxon>Trypanosoma</taxon>
        <taxon>Herpetosoma</taxon>
    </lineage>
</organism>